<evidence type="ECO:0000313" key="4">
    <source>
        <dbReference type="Proteomes" id="UP001595974"/>
    </source>
</evidence>
<sequence>MPPFSLPMLMFAAVDISLSMMIAVLRFQHNLITGHRLNQPGGRLLGRPRESARDADRPEGEGG</sequence>
<dbReference type="EMBL" id="JBHSOG010000085">
    <property type="protein sequence ID" value="MFC5771181.1"/>
    <property type="molecule type" value="Genomic_DNA"/>
</dbReference>
<keyword evidence="2" id="KW-0812">Transmembrane</keyword>
<keyword evidence="2" id="KW-0472">Membrane</keyword>
<evidence type="ECO:0000313" key="3">
    <source>
        <dbReference type="EMBL" id="MFC5771181.1"/>
    </source>
</evidence>
<dbReference type="RefSeq" id="WP_157748631.1">
    <property type="nucleotide sequence ID" value="NZ_JBHSOG010000085.1"/>
</dbReference>
<feature type="compositionally biased region" description="Basic and acidic residues" evidence="1">
    <location>
        <begin position="47"/>
        <end position="63"/>
    </location>
</feature>
<dbReference type="Proteomes" id="UP001595974">
    <property type="component" value="Unassembled WGS sequence"/>
</dbReference>
<evidence type="ECO:0000256" key="1">
    <source>
        <dbReference type="SAM" id="MobiDB-lite"/>
    </source>
</evidence>
<accession>A0ABW1AVX6</accession>
<feature type="region of interest" description="Disordered" evidence="1">
    <location>
        <begin position="35"/>
        <end position="63"/>
    </location>
</feature>
<organism evidence="3 4">
    <name type="scientific">Thauera sinica</name>
    <dbReference type="NCBI Taxonomy" id="2665146"/>
    <lineage>
        <taxon>Bacteria</taxon>
        <taxon>Pseudomonadati</taxon>
        <taxon>Pseudomonadota</taxon>
        <taxon>Betaproteobacteria</taxon>
        <taxon>Rhodocyclales</taxon>
        <taxon>Zoogloeaceae</taxon>
        <taxon>Thauera</taxon>
    </lineage>
</organism>
<gene>
    <name evidence="3" type="ORF">ACFPTN_17515</name>
</gene>
<feature type="transmembrane region" description="Helical" evidence="2">
    <location>
        <begin position="6"/>
        <end position="27"/>
    </location>
</feature>
<reference evidence="4" key="1">
    <citation type="journal article" date="2019" name="Int. J. Syst. Evol. Microbiol.">
        <title>The Global Catalogue of Microorganisms (GCM) 10K type strain sequencing project: providing services to taxonomists for standard genome sequencing and annotation.</title>
        <authorList>
            <consortium name="The Broad Institute Genomics Platform"/>
            <consortium name="The Broad Institute Genome Sequencing Center for Infectious Disease"/>
            <person name="Wu L."/>
            <person name="Ma J."/>
        </authorList>
    </citation>
    <scope>NUCLEOTIDE SEQUENCE [LARGE SCALE GENOMIC DNA]</scope>
    <source>
        <strain evidence="4">SHR3</strain>
    </source>
</reference>
<protein>
    <submittedName>
        <fullName evidence="3">Uncharacterized protein</fullName>
    </submittedName>
</protein>
<proteinExistence type="predicted"/>
<evidence type="ECO:0000256" key="2">
    <source>
        <dbReference type="SAM" id="Phobius"/>
    </source>
</evidence>
<keyword evidence="4" id="KW-1185">Reference proteome</keyword>
<comment type="caution">
    <text evidence="3">The sequence shown here is derived from an EMBL/GenBank/DDBJ whole genome shotgun (WGS) entry which is preliminary data.</text>
</comment>
<name>A0ABW1AVX6_9RHOO</name>
<keyword evidence="2" id="KW-1133">Transmembrane helix</keyword>